<organism evidence="2 3">
    <name type="scientific">Acetobacterium fimetarium</name>
    <dbReference type="NCBI Taxonomy" id="52691"/>
    <lineage>
        <taxon>Bacteria</taxon>
        <taxon>Bacillati</taxon>
        <taxon>Bacillota</taxon>
        <taxon>Clostridia</taxon>
        <taxon>Eubacteriales</taxon>
        <taxon>Eubacteriaceae</taxon>
        <taxon>Acetobacterium</taxon>
    </lineage>
</organism>
<gene>
    <name evidence="2" type="ORF">GH808_03745</name>
</gene>
<comment type="caution">
    <text evidence="2">The sequence shown here is derived from an EMBL/GenBank/DDBJ whole genome shotgun (WGS) entry which is preliminary data.</text>
</comment>
<dbReference type="Proteomes" id="UP000603234">
    <property type="component" value="Unassembled WGS sequence"/>
</dbReference>
<dbReference type="PANTHER" id="PTHR11215">
    <property type="entry name" value="METAL DEPENDENT HYDROLASE - RELATED"/>
    <property type="match status" value="1"/>
</dbReference>
<dbReference type="InterPro" id="IPR003226">
    <property type="entry name" value="MYG1_exonuclease"/>
</dbReference>
<comment type="similarity">
    <text evidence="1">Belongs to the MYG1 family.</text>
</comment>
<name>A0ABR6WTD9_9FIRM</name>
<keyword evidence="3" id="KW-1185">Reference proteome</keyword>
<reference evidence="2 3" key="1">
    <citation type="journal article" date="2020" name="mSystems">
        <title>Defining Genomic and Predicted Metabolic Features of the Acetobacterium Genus.</title>
        <authorList>
            <person name="Ross D.E."/>
            <person name="Marshall C.W."/>
            <person name="Gulliver D."/>
            <person name="May H.D."/>
            <person name="Norman R.S."/>
        </authorList>
    </citation>
    <scope>NUCLEOTIDE SEQUENCE [LARGE SCALE GENOMIC DNA]</scope>
    <source>
        <strain evidence="2 3">DSM 8238</strain>
    </source>
</reference>
<evidence type="ECO:0008006" key="4">
    <source>
        <dbReference type="Google" id="ProtNLM"/>
    </source>
</evidence>
<evidence type="ECO:0000256" key="1">
    <source>
        <dbReference type="ARBA" id="ARBA00010105"/>
    </source>
</evidence>
<dbReference type="RefSeq" id="WP_186841465.1">
    <property type="nucleotide sequence ID" value="NZ_WJBC01000004.1"/>
</dbReference>
<dbReference type="PANTHER" id="PTHR11215:SF1">
    <property type="entry name" value="MYG1 EXONUCLEASE"/>
    <property type="match status" value="1"/>
</dbReference>
<evidence type="ECO:0000313" key="2">
    <source>
        <dbReference type="EMBL" id="MBC3803549.1"/>
    </source>
</evidence>
<proteinExistence type="inferred from homology"/>
<dbReference type="Pfam" id="PF03690">
    <property type="entry name" value="MYG1_exonuc"/>
    <property type="match status" value="1"/>
</dbReference>
<sequence>MSRVLNEAMTHNGRFHTDDVFSAALLKILNPQIKIERKNAVPEGYSGLVFDLGEGIFDHHGERSSFRDNGVQYASFGLLWKEYGHTLVSEKEALIFDESFVQPLDIQDNNGGNNLLCRAITQMNPKWDEEIDFDQCFFKAVDMAAIILTNEIKSMRSTEHAEATVLSCLENQKNGIVVIPKGMPWKSILIPSDALYVVFPSPRGGYNAQAVPKDVSTQECKLSFPQEWRGKREELSEVTGINGITFCHLHGYLLGAETEEAAIEACKLSIQKGGD</sequence>
<dbReference type="EMBL" id="WJBC01000004">
    <property type="protein sequence ID" value="MBC3803549.1"/>
    <property type="molecule type" value="Genomic_DNA"/>
</dbReference>
<protein>
    <recommendedName>
        <fullName evidence="4">MYG1 protein</fullName>
    </recommendedName>
</protein>
<accession>A0ABR6WTD9</accession>
<evidence type="ECO:0000313" key="3">
    <source>
        <dbReference type="Proteomes" id="UP000603234"/>
    </source>
</evidence>